<keyword evidence="4" id="KW-1185">Reference proteome</keyword>
<name>A0ABT0VHS8_9LACO</name>
<dbReference type="Proteomes" id="UP001057481">
    <property type="component" value="Unassembled WGS sequence"/>
</dbReference>
<reference evidence="3" key="1">
    <citation type="submission" date="2021-04" db="EMBL/GenBank/DDBJ databases">
        <title>Taxonomic assessment of Weissella genus.</title>
        <authorList>
            <person name="Fanelli F."/>
            <person name="Chieffi D."/>
            <person name="Dell'Aquila A."/>
            <person name="Gyu-Sung C."/>
            <person name="Franz C.M.A.P."/>
            <person name="Fusco V."/>
        </authorList>
    </citation>
    <scope>NUCLEOTIDE SEQUENCE</scope>
    <source>
        <strain evidence="3">LMG 25373</strain>
    </source>
</reference>
<evidence type="ECO:0000259" key="2">
    <source>
        <dbReference type="Pfam" id="PF07319"/>
    </source>
</evidence>
<dbReference type="EMBL" id="JAGMVS010000063">
    <property type="protein sequence ID" value="MCM2437381.1"/>
    <property type="molecule type" value="Genomic_DNA"/>
</dbReference>
<dbReference type="Pfam" id="PF07319">
    <property type="entry name" value="DnaI_N"/>
    <property type="match status" value="1"/>
</dbReference>
<feature type="domain" description="Chromosomal replication initiator protein DnaA ATPAse" evidence="1">
    <location>
        <begin position="126"/>
        <end position="237"/>
    </location>
</feature>
<dbReference type="Gene3D" id="3.40.50.300">
    <property type="entry name" value="P-loop containing nucleotide triphosphate hydrolases"/>
    <property type="match status" value="1"/>
</dbReference>
<dbReference type="InterPro" id="IPR027417">
    <property type="entry name" value="P-loop_NTPase"/>
</dbReference>
<dbReference type="SUPFAM" id="SSF52540">
    <property type="entry name" value="P-loop containing nucleoside triphosphate hydrolases"/>
    <property type="match status" value="1"/>
</dbReference>
<dbReference type="CDD" id="cd00009">
    <property type="entry name" value="AAA"/>
    <property type="match status" value="1"/>
</dbReference>
<dbReference type="PANTHER" id="PTHR30050">
    <property type="entry name" value="CHROMOSOMAL REPLICATION INITIATOR PROTEIN DNAA"/>
    <property type="match status" value="1"/>
</dbReference>
<evidence type="ECO:0000313" key="4">
    <source>
        <dbReference type="Proteomes" id="UP001057481"/>
    </source>
</evidence>
<proteinExistence type="predicted"/>
<dbReference type="RefSeq" id="WP_205143479.1">
    <property type="nucleotide sequence ID" value="NZ_JAFBDN010000006.1"/>
</dbReference>
<sequence length="311" mass="35466">MENMGKELEKYLHNNPQKTNLATSAVQAAFADAKVQKFIEANQDKLAIDFKEKSASKVFEFVNQNHRLQIGENVMTPGYTPTLILNGGYIDIAYQPSKQTQQHAKLVARNARINAINMPKAVKVATFDSLVVTSERNLIVNQLIDWITNYLATPDEYHRAYYIYGDYGIGKTYLMGALANELADHGINVTMVHFPTFAVEMRNSIGDKNFDTMGQIQRIKQTPILILDDIGAESMSQWIRDDVLGIILEYRMQNELPTFFTANFDMQQLQDEQLTETRQAHEPVKAERIMQRIKFLATEQILTGKNRRLGN</sequence>
<dbReference type="Pfam" id="PF00308">
    <property type="entry name" value="Bac_DnaA"/>
    <property type="match status" value="1"/>
</dbReference>
<dbReference type="PANTHER" id="PTHR30050:SF8">
    <property type="entry name" value="PRIMOSOMAL PROTEIN DNAI"/>
    <property type="match status" value="1"/>
</dbReference>
<gene>
    <name evidence="3" type="primary">dnaI</name>
    <name evidence="3" type="ORF">KAK10_05600</name>
</gene>
<comment type="caution">
    <text evidence="3">The sequence shown here is derived from an EMBL/GenBank/DDBJ whole genome shotgun (WGS) entry which is preliminary data.</text>
</comment>
<evidence type="ECO:0000313" key="3">
    <source>
        <dbReference type="EMBL" id="MCM2437381.1"/>
    </source>
</evidence>
<protein>
    <submittedName>
        <fullName evidence="3">Primosomal protein DnaI</fullName>
    </submittedName>
</protein>
<dbReference type="InterPro" id="IPR013317">
    <property type="entry name" value="DnaA_dom"/>
</dbReference>
<dbReference type="NCBIfam" id="NF006505">
    <property type="entry name" value="PRK08939.1"/>
    <property type="match status" value="1"/>
</dbReference>
<organism evidence="3 4">
    <name type="scientific">Periweissella beninensis</name>
    <dbReference type="NCBI Taxonomy" id="504936"/>
    <lineage>
        <taxon>Bacteria</taxon>
        <taxon>Bacillati</taxon>
        <taxon>Bacillota</taxon>
        <taxon>Bacilli</taxon>
        <taxon>Lactobacillales</taxon>
        <taxon>Lactobacillaceae</taxon>
        <taxon>Periweissella</taxon>
    </lineage>
</organism>
<feature type="domain" description="Primosomal DnaI N-terminal" evidence="2">
    <location>
        <begin position="1"/>
        <end position="94"/>
    </location>
</feature>
<dbReference type="InterPro" id="IPR009928">
    <property type="entry name" value="DnaI_N"/>
</dbReference>
<accession>A0ABT0VHS8</accession>
<evidence type="ECO:0000259" key="1">
    <source>
        <dbReference type="Pfam" id="PF00308"/>
    </source>
</evidence>